<protein>
    <recommendedName>
        <fullName evidence="2">histidine kinase</fullName>
        <ecNumber evidence="2">2.7.13.3</ecNumber>
    </recommendedName>
</protein>
<dbReference type="RefSeq" id="WP_114447982.1">
    <property type="nucleotide sequence ID" value="NZ_QPHM01000001.1"/>
</dbReference>
<comment type="caution">
    <text evidence="13">The sequence shown here is derived from an EMBL/GenBank/DDBJ whole genome shotgun (WGS) entry which is preliminary data.</text>
</comment>
<dbReference type="SMART" id="SM00065">
    <property type="entry name" value="GAF"/>
    <property type="match status" value="1"/>
</dbReference>
<evidence type="ECO:0000259" key="12">
    <source>
        <dbReference type="PROSITE" id="PS50113"/>
    </source>
</evidence>
<evidence type="ECO:0000259" key="11">
    <source>
        <dbReference type="PROSITE" id="PS50112"/>
    </source>
</evidence>
<dbReference type="InterPro" id="IPR001610">
    <property type="entry name" value="PAC"/>
</dbReference>
<evidence type="ECO:0000256" key="2">
    <source>
        <dbReference type="ARBA" id="ARBA00012438"/>
    </source>
</evidence>
<dbReference type="SMART" id="SM00091">
    <property type="entry name" value="PAS"/>
    <property type="match status" value="5"/>
</dbReference>
<evidence type="ECO:0000256" key="1">
    <source>
        <dbReference type="ARBA" id="ARBA00000085"/>
    </source>
</evidence>
<feature type="domain" description="Histidine kinase" evidence="9">
    <location>
        <begin position="935"/>
        <end position="1123"/>
    </location>
</feature>
<dbReference type="CDD" id="cd00075">
    <property type="entry name" value="HATPase"/>
    <property type="match status" value="1"/>
</dbReference>
<dbReference type="PROSITE" id="PS50110">
    <property type="entry name" value="RESPONSE_REGULATORY"/>
    <property type="match status" value="1"/>
</dbReference>
<dbReference type="SUPFAM" id="SSF47384">
    <property type="entry name" value="Homodimeric domain of signal transducing histidine kinase"/>
    <property type="match status" value="1"/>
</dbReference>
<evidence type="ECO:0000256" key="8">
    <source>
        <dbReference type="SAM" id="MobiDB-lite"/>
    </source>
</evidence>
<gene>
    <name evidence="13" type="ORF">DU504_03370</name>
</gene>
<comment type="catalytic activity">
    <reaction evidence="1">
        <text>ATP + protein L-histidine = ADP + protein N-phospho-L-histidine.</text>
        <dbReference type="EC" id="2.7.13.3"/>
    </reaction>
</comment>
<evidence type="ECO:0000313" key="13">
    <source>
        <dbReference type="EMBL" id="RCU46431.1"/>
    </source>
</evidence>
<dbReference type="InterPro" id="IPR036890">
    <property type="entry name" value="HATPase_C_sf"/>
</dbReference>
<feature type="domain" description="PAC" evidence="12">
    <location>
        <begin position="336"/>
        <end position="388"/>
    </location>
</feature>
<dbReference type="InterPro" id="IPR003018">
    <property type="entry name" value="GAF"/>
</dbReference>
<dbReference type="CDD" id="cd00156">
    <property type="entry name" value="REC"/>
    <property type="match status" value="1"/>
</dbReference>
<dbReference type="Gene3D" id="1.10.287.130">
    <property type="match status" value="1"/>
</dbReference>
<feature type="domain" description="PAS" evidence="11">
    <location>
        <begin position="138"/>
        <end position="209"/>
    </location>
</feature>
<evidence type="ECO:0000256" key="7">
    <source>
        <dbReference type="SAM" id="Coils"/>
    </source>
</evidence>
<dbReference type="SUPFAM" id="SSF55874">
    <property type="entry name" value="ATPase domain of HSP90 chaperone/DNA topoisomerase II/histidine kinase"/>
    <property type="match status" value="1"/>
</dbReference>
<dbReference type="PANTHER" id="PTHR43304:SF1">
    <property type="entry name" value="PAC DOMAIN-CONTAINING PROTEIN"/>
    <property type="match status" value="1"/>
</dbReference>
<dbReference type="InterPro" id="IPR036097">
    <property type="entry name" value="HisK_dim/P_sf"/>
</dbReference>
<dbReference type="SMART" id="SM00388">
    <property type="entry name" value="HisKA"/>
    <property type="match status" value="1"/>
</dbReference>
<dbReference type="Pfam" id="PF00512">
    <property type="entry name" value="HisKA"/>
    <property type="match status" value="1"/>
</dbReference>
<dbReference type="Gene3D" id="3.30.450.40">
    <property type="match status" value="1"/>
</dbReference>
<name>A0A368NA76_9EURY</name>
<evidence type="ECO:0000256" key="3">
    <source>
        <dbReference type="ARBA" id="ARBA00022553"/>
    </source>
</evidence>
<feature type="domain" description="PAC" evidence="12">
    <location>
        <begin position="462"/>
        <end position="514"/>
    </location>
</feature>
<dbReference type="InterPro" id="IPR000700">
    <property type="entry name" value="PAS-assoc_C"/>
</dbReference>
<dbReference type="InterPro" id="IPR035965">
    <property type="entry name" value="PAS-like_dom_sf"/>
</dbReference>
<dbReference type="CDD" id="cd00082">
    <property type="entry name" value="HisKA"/>
    <property type="match status" value="1"/>
</dbReference>
<feature type="coiled-coil region" evidence="7">
    <location>
        <begin position="505"/>
        <end position="532"/>
    </location>
</feature>
<dbReference type="Gene3D" id="3.30.450.20">
    <property type="entry name" value="PAS domain"/>
    <property type="match status" value="5"/>
</dbReference>
<dbReference type="GO" id="GO:0000155">
    <property type="term" value="F:phosphorelay sensor kinase activity"/>
    <property type="evidence" value="ECO:0007669"/>
    <property type="project" value="InterPro"/>
</dbReference>
<accession>A0A368NA76</accession>
<dbReference type="Pfam" id="PF08448">
    <property type="entry name" value="PAS_4"/>
    <property type="match status" value="3"/>
</dbReference>
<dbReference type="PROSITE" id="PS50109">
    <property type="entry name" value="HIS_KIN"/>
    <property type="match status" value="1"/>
</dbReference>
<keyword evidence="14" id="KW-1185">Reference proteome</keyword>
<dbReference type="PANTHER" id="PTHR43304">
    <property type="entry name" value="PHYTOCHROME-LIKE PROTEIN CPH1"/>
    <property type="match status" value="1"/>
</dbReference>
<dbReference type="CDD" id="cd00130">
    <property type="entry name" value="PAS"/>
    <property type="match status" value="3"/>
</dbReference>
<evidence type="ECO:0000256" key="5">
    <source>
        <dbReference type="ARBA" id="ARBA00022777"/>
    </source>
</evidence>
<dbReference type="InterPro" id="IPR000014">
    <property type="entry name" value="PAS"/>
</dbReference>
<dbReference type="SMART" id="SM00086">
    <property type="entry name" value="PAC"/>
    <property type="match status" value="5"/>
</dbReference>
<evidence type="ECO:0000259" key="9">
    <source>
        <dbReference type="PROSITE" id="PS50109"/>
    </source>
</evidence>
<keyword evidence="4" id="KW-0808">Transferase</keyword>
<dbReference type="EC" id="2.7.13.3" evidence="2"/>
<dbReference type="OrthoDB" id="230688at2157"/>
<feature type="region of interest" description="Disordered" evidence="8">
    <location>
        <begin position="430"/>
        <end position="449"/>
    </location>
</feature>
<dbReference type="EMBL" id="QPHM01000001">
    <property type="protein sequence ID" value="RCU46431.1"/>
    <property type="molecule type" value="Genomic_DNA"/>
</dbReference>
<dbReference type="SUPFAM" id="SSF52172">
    <property type="entry name" value="CheY-like"/>
    <property type="match status" value="1"/>
</dbReference>
<dbReference type="Pfam" id="PF08447">
    <property type="entry name" value="PAS_3"/>
    <property type="match status" value="1"/>
</dbReference>
<organism evidence="13 14">
    <name type="scientific">Haloplanus salinus</name>
    <dbReference type="NCBI Taxonomy" id="1126245"/>
    <lineage>
        <taxon>Archaea</taxon>
        <taxon>Methanobacteriati</taxon>
        <taxon>Methanobacteriota</taxon>
        <taxon>Stenosarchaea group</taxon>
        <taxon>Halobacteria</taxon>
        <taxon>Halobacteriales</taxon>
        <taxon>Haloferacaceae</taxon>
        <taxon>Haloplanus</taxon>
    </lineage>
</organism>
<feature type="coiled-coil region" evidence="7">
    <location>
        <begin position="626"/>
        <end position="653"/>
    </location>
</feature>
<dbReference type="Pfam" id="PF02518">
    <property type="entry name" value="HATPase_c"/>
    <property type="match status" value="1"/>
</dbReference>
<dbReference type="InterPro" id="IPR001789">
    <property type="entry name" value="Sig_transdc_resp-reg_receiver"/>
</dbReference>
<dbReference type="SMART" id="SM00448">
    <property type="entry name" value="REC"/>
    <property type="match status" value="1"/>
</dbReference>
<evidence type="ECO:0000256" key="4">
    <source>
        <dbReference type="ARBA" id="ARBA00022679"/>
    </source>
</evidence>
<dbReference type="Proteomes" id="UP000252189">
    <property type="component" value="Unassembled WGS sequence"/>
</dbReference>
<dbReference type="SMART" id="SM00387">
    <property type="entry name" value="HATPase_c"/>
    <property type="match status" value="1"/>
</dbReference>
<dbReference type="PROSITE" id="PS50113">
    <property type="entry name" value="PAC"/>
    <property type="match status" value="4"/>
</dbReference>
<dbReference type="InterPro" id="IPR011006">
    <property type="entry name" value="CheY-like_superfamily"/>
</dbReference>
<dbReference type="InterPro" id="IPR029016">
    <property type="entry name" value="GAF-like_dom_sf"/>
</dbReference>
<keyword evidence="7" id="KW-0175">Coiled coil</keyword>
<evidence type="ECO:0000259" key="10">
    <source>
        <dbReference type="PROSITE" id="PS50110"/>
    </source>
</evidence>
<dbReference type="InterPro" id="IPR005467">
    <property type="entry name" value="His_kinase_dom"/>
</dbReference>
<feature type="domain" description="PAC" evidence="12">
    <location>
        <begin position="711"/>
        <end position="763"/>
    </location>
</feature>
<dbReference type="PROSITE" id="PS50112">
    <property type="entry name" value="PAS"/>
    <property type="match status" value="3"/>
</dbReference>
<dbReference type="InterPro" id="IPR052162">
    <property type="entry name" value="Sensor_kinase/Photoreceptor"/>
</dbReference>
<dbReference type="InterPro" id="IPR003594">
    <property type="entry name" value="HATPase_dom"/>
</dbReference>
<reference evidence="13 14" key="1">
    <citation type="submission" date="2018-07" db="EMBL/GenBank/DDBJ databases">
        <title>Genome sequences of Haloplanus salinus JCM 18368T.</title>
        <authorList>
            <person name="Kim Y.B."/>
            <person name="Roh S.W."/>
        </authorList>
    </citation>
    <scope>NUCLEOTIDE SEQUENCE [LARGE SCALE GENOMIC DNA]</scope>
    <source>
        <strain evidence="13 14">JCM 18368</strain>
    </source>
</reference>
<dbReference type="AlphaFoldDB" id="A0A368NA76"/>
<evidence type="ECO:0000313" key="14">
    <source>
        <dbReference type="Proteomes" id="UP000252189"/>
    </source>
</evidence>
<dbReference type="Pfam" id="PF13185">
    <property type="entry name" value="GAF_2"/>
    <property type="match status" value="1"/>
</dbReference>
<proteinExistence type="predicted"/>
<dbReference type="InterPro" id="IPR013655">
    <property type="entry name" value="PAS_fold_3"/>
</dbReference>
<feature type="modified residue" description="4-aspartylphosphate" evidence="6">
    <location>
        <position position="58"/>
    </location>
</feature>
<sequence length="1129" mass="125326">MPHAAIRVLHVDDDPEFGDLTATVLEREDDRLSVETATSAAEGLELIQDLSPDCVVSDYDMPERDGIEFLRRVREDYPGLPFVLFTGKGSEEVASDAIAAGVTDYLQKGSGTERYELLANRITNAVQARRSAERLGRQEKLLRLAEETADIGGWELALDTGELEITPGAGRLTGLSPDDDLSLERAIDLYHPDDRAAVRAAFDRAAETGEQVQGTWRIQPPNGAQRTVDVTIVPVSPNGEVTTLRGAIHDVTERRERERELRAEREFTEQALDTLDDLFYLLDSDGTIRRHNERAVEVTGHDPAELDGLAATELFPEGERQAIADAVETTLRDGETTVEADLLTADGERIPYEFTGARLTDTDGNATGLVGVGRDITERRRRERRCQQLTKTVPGCVVKVDAEGAFVFATERAAEVLGLDSEELTDRTYNDPKWDIRDPSGTPIPDENLPFTRIRDTGEPVHGERLDIEWPDGTRKLLSVNGAPVFGEDGSFESAVFSLVDITDREERQRELERRRRERRKYKRMINSLHEAACIYDPEGRFELVNEYLAGWYDTTCDELVGERSTLIPQVRQQADGDPYRELLNGDRDLVQGEVEGEFPSRGYAVLEYRLTPLVVDGTVEAAVGVARDVTERKEREQELEELTSQYRSLVDNFPNGGVFLFDEELRNVRAGGDELTNVGLSSDEIRGTKPHDLFPEEIADEHVHYFERTLAGESHTYQQAYRGMHYEIRTMPIRDAAGEVIYGMAVSRNITEQKERERQLEALNDVTTKLMTAETEREVAEVGVEAARDILDLESNAIHRHDTDRERLVPVAQTDASRELVGEAPTFTGGESIAWRVFESGDPVAVEDVREDSDRYNPDTAVRSELFLPISDHGILIAASAQQGAFDRQHVVLGSILASNIATALEQVTQQQRLRTQKRDLERQNERLEEFASVVSHDLRNPLRTAGGRLELAQADCDSTHLDGVAGALDRMDALIEDLLTLARGGETVGSTEAVSLSSLIEECWEVVPGERATLIVETERTISADRSRLRQLLENLLANAVEHGGEDVTVRVADLADGFSVADDGAGIPEGERADVFEAGYSTAEEGTGFGLRITKQIVDAHGWDIRVTDSDDDGARFEITGIGTPE</sequence>
<dbReference type="NCBIfam" id="TIGR00229">
    <property type="entry name" value="sensory_box"/>
    <property type="match status" value="5"/>
</dbReference>
<dbReference type="Pfam" id="PF13426">
    <property type="entry name" value="PAS_9"/>
    <property type="match status" value="1"/>
</dbReference>
<feature type="domain" description="Response regulatory" evidence="10">
    <location>
        <begin position="7"/>
        <end position="123"/>
    </location>
</feature>
<dbReference type="InterPro" id="IPR013656">
    <property type="entry name" value="PAS_4"/>
</dbReference>
<dbReference type="SUPFAM" id="SSF55785">
    <property type="entry name" value="PYP-like sensor domain (PAS domain)"/>
    <property type="match status" value="5"/>
</dbReference>
<keyword evidence="3 6" id="KW-0597">Phosphoprotein</keyword>
<feature type="domain" description="PAS" evidence="11">
    <location>
        <begin position="264"/>
        <end position="334"/>
    </location>
</feature>
<keyword evidence="5" id="KW-0418">Kinase</keyword>
<dbReference type="Gene3D" id="3.30.565.10">
    <property type="entry name" value="Histidine kinase-like ATPase, C-terminal domain"/>
    <property type="match status" value="1"/>
</dbReference>
<feature type="domain" description="PAS" evidence="11">
    <location>
        <begin position="382"/>
        <end position="428"/>
    </location>
</feature>
<dbReference type="SUPFAM" id="SSF55781">
    <property type="entry name" value="GAF domain-like"/>
    <property type="match status" value="1"/>
</dbReference>
<evidence type="ECO:0000256" key="6">
    <source>
        <dbReference type="PROSITE-ProRule" id="PRU00169"/>
    </source>
</evidence>
<feature type="domain" description="PAC" evidence="12">
    <location>
        <begin position="212"/>
        <end position="263"/>
    </location>
</feature>
<dbReference type="InterPro" id="IPR003661">
    <property type="entry name" value="HisK_dim/P_dom"/>
</dbReference>
<dbReference type="Pfam" id="PF00072">
    <property type="entry name" value="Response_reg"/>
    <property type="match status" value="1"/>
</dbReference>
<dbReference type="Gene3D" id="3.40.50.2300">
    <property type="match status" value="1"/>
</dbReference>